<keyword evidence="9" id="KW-1185">Reference proteome</keyword>
<dbReference type="Gene3D" id="3.30.565.10">
    <property type="entry name" value="Histidine kinase-like ATPase, C-terminal domain"/>
    <property type="match status" value="1"/>
</dbReference>
<keyword evidence="3" id="KW-0597">Phosphoprotein</keyword>
<dbReference type="InterPro" id="IPR003018">
    <property type="entry name" value="GAF"/>
</dbReference>
<dbReference type="SUPFAM" id="SSF55874">
    <property type="entry name" value="ATPase domain of HSP90 chaperone/DNA topoisomerase II/histidine kinase"/>
    <property type="match status" value="1"/>
</dbReference>
<dbReference type="InterPro" id="IPR004358">
    <property type="entry name" value="Sig_transdc_His_kin-like_C"/>
</dbReference>
<dbReference type="InterPro" id="IPR036097">
    <property type="entry name" value="HisK_dim/P_sf"/>
</dbReference>
<dbReference type="EC" id="2.7.13.3" evidence="2"/>
<evidence type="ECO:0000256" key="5">
    <source>
        <dbReference type="ARBA" id="ARBA00022777"/>
    </source>
</evidence>
<dbReference type="SUPFAM" id="SSF47384">
    <property type="entry name" value="Homodimeric domain of signal transducing histidine kinase"/>
    <property type="match status" value="1"/>
</dbReference>
<evidence type="ECO:0000313" key="8">
    <source>
        <dbReference type="EMBL" id="OZJ06535.1"/>
    </source>
</evidence>
<sequence>MLSTLPELETDLAHHPTRVPPMLSRAQKPVPGSPPAIEETSAVYTSTAEDMEDGWRTDCEQYLDAYARGLFDPTTTPAQPSFQYFPMPDYYLSSSNDSSEEDDEENAEVSSWLNDMTSRDDMHSRLSVRPSHSPEMLEYLAAPAPPNEKARLSVLYKYRLLHTAPDVNFDRIVNMAAKVFNAEICLVSLVHTDGQWHKSETGLGADSNKRSLSLCSHTILVNTGEPLVVLDATKDWRFAKNPSVLGPPHIRFYAGAPLYNKEGLALGALCIVDSMPREKFTAHEQELLTHLAASVMHEMDLWADSLRYRSLKRMQDKFGEFQKAYLHNKGSFALSDNANGDNTNQRRPGHYHESAAKTAKPSKDYGSVDFGKACQVLMDSVEADLIILAQIKPVCQSTPLTPNTLSTITNHISLFDPRLGTIHEREDKSTSRSETFVVSSATDERASICLSRLAGHTAASKTDEASKPGTCVDAIISDDDIFTSLQLSPSVNKIIRGKKARQGRIYASKLPFTQPTSIADPYRTAMIVPMLPITPQTDTNPDGIHQVSRSAAAKAAMDENSVPFGLIVVLSKNPYWIFESEEHSFCYNFGITIVSQVMQQKVIVADRAKSAFISSISHELRTPLHGILGTVDLMAATDGKPLDSEQELFLGTIRTSTKMLASIVNNVLDLAKLEKGVRGQIMLQDSVHLVDLVKEVGKIANGEGSKQQVKLFISVDDEIWEEQASAPSDTTKEASWPKHSQNAVYDWQYAVKANAECLKRVLLNLLDNAFKFTNEGYVHLGLSRPDLPPRCSDATYQNVSGNQSESIAADDTPSESKLLYPYIFTIRDTGIGISKSYMSSTLFQSFSQQDSLRHGIGLGLRISSELVRLMGGHIEVRSSDVPGDGSTFKVVVYCEQDDGIHLTRQ</sequence>
<dbReference type="Gene3D" id="1.10.287.130">
    <property type="match status" value="1"/>
</dbReference>
<dbReference type="SUPFAM" id="SSF55781">
    <property type="entry name" value="GAF domain-like"/>
    <property type="match status" value="1"/>
</dbReference>
<dbReference type="PANTHER" id="PTHR43047:SF72">
    <property type="entry name" value="OSMOSENSING HISTIDINE PROTEIN KINASE SLN1"/>
    <property type="match status" value="1"/>
</dbReference>
<feature type="region of interest" description="Disordered" evidence="6">
    <location>
        <begin position="1"/>
        <end position="39"/>
    </location>
</feature>
<dbReference type="SMART" id="SM00388">
    <property type="entry name" value="HisKA"/>
    <property type="match status" value="1"/>
</dbReference>
<keyword evidence="5" id="KW-0418">Kinase</keyword>
<comment type="catalytic activity">
    <reaction evidence="1">
        <text>ATP + protein L-histidine = ADP + protein N-phospho-L-histidine.</text>
        <dbReference type="EC" id="2.7.13.3"/>
    </reaction>
</comment>
<dbReference type="InterPro" id="IPR036890">
    <property type="entry name" value="HATPase_C_sf"/>
</dbReference>
<dbReference type="CDD" id="cd00082">
    <property type="entry name" value="HisKA"/>
    <property type="match status" value="1"/>
</dbReference>
<dbReference type="Proteomes" id="UP000242875">
    <property type="component" value="Unassembled WGS sequence"/>
</dbReference>
<feature type="compositionally biased region" description="Polar residues" evidence="6">
    <location>
        <begin position="336"/>
        <end position="346"/>
    </location>
</feature>
<reference evidence="8 9" key="1">
    <citation type="journal article" date="2017" name="Mycologia">
        <title>Bifiguratus adelaidae, gen. et sp. nov., a new member of Mucoromycotina in endophytic and soil-dwelling habitats.</title>
        <authorList>
            <person name="Torres-Cruz T.J."/>
            <person name="Billingsley Tobias T.L."/>
            <person name="Almatruk M."/>
            <person name="Hesse C."/>
            <person name="Kuske C.R."/>
            <person name="Desiro A."/>
            <person name="Benucci G.M."/>
            <person name="Bonito G."/>
            <person name="Stajich J.E."/>
            <person name="Dunlap C."/>
            <person name="Arnold A.E."/>
            <person name="Porras-Alfaro A."/>
        </authorList>
    </citation>
    <scope>NUCLEOTIDE SEQUENCE [LARGE SCALE GENOMIC DNA]</scope>
    <source>
        <strain evidence="8 9">AZ0501</strain>
    </source>
</reference>
<evidence type="ECO:0000256" key="3">
    <source>
        <dbReference type="ARBA" id="ARBA00022553"/>
    </source>
</evidence>
<dbReference type="Gene3D" id="3.30.450.40">
    <property type="match status" value="1"/>
</dbReference>
<dbReference type="InterPro" id="IPR029016">
    <property type="entry name" value="GAF-like_dom_sf"/>
</dbReference>
<dbReference type="GO" id="GO:0000155">
    <property type="term" value="F:phosphorelay sensor kinase activity"/>
    <property type="evidence" value="ECO:0007669"/>
    <property type="project" value="InterPro"/>
</dbReference>
<evidence type="ECO:0000313" key="9">
    <source>
        <dbReference type="Proteomes" id="UP000242875"/>
    </source>
</evidence>
<dbReference type="InterPro" id="IPR003594">
    <property type="entry name" value="HATPase_dom"/>
</dbReference>
<evidence type="ECO:0000256" key="4">
    <source>
        <dbReference type="ARBA" id="ARBA00022679"/>
    </source>
</evidence>
<protein>
    <recommendedName>
        <fullName evidence="2">histidine kinase</fullName>
        <ecNumber evidence="2">2.7.13.3</ecNumber>
    </recommendedName>
</protein>
<evidence type="ECO:0000256" key="2">
    <source>
        <dbReference type="ARBA" id="ARBA00012438"/>
    </source>
</evidence>
<proteinExistence type="predicted"/>
<dbReference type="PROSITE" id="PS50109">
    <property type="entry name" value="HIS_KIN"/>
    <property type="match status" value="1"/>
</dbReference>
<dbReference type="OrthoDB" id="21225at2759"/>
<evidence type="ECO:0000259" key="7">
    <source>
        <dbReference type="PROSITE" id="PS50109"/>
    </source>
</evidence>
<dbReference type="SMART" id="SM00387">
    <property type="entry name" value="HATPase_c"/>
    <property type="match status" value="1"/>
</dbReference>
<dbReference type="EMBL" id="MVBO01000003">
    <property type="protein sequence ID" value="OZJ06535.1"/>
    <property type="molecule type" value="Genomic_DNA"/>
</dbReference>
<dbReference type="Pfam" id="PF01590">
    <property type="entry name" value="GAF"/>
    <property type="match status" value="1"/>
</dbReference>
<dbReference type="PRINTS" id="PR00344">
    <property type="entry name" value="BCTRLSENSOR"/>
</dbReference>
<dbReference type="Pfam" id="PF00512">
    <property type="entry name" value="HisKA"/>
    <property type="match status" value="1"/>
</dbReference>
<dbReference type="InterPro" id="IPR003661">
    <property type="entry name" value="HisK_dim/P_dom"/>
</dbReference>
<feature type="domain" description="Histidine kinase" evidence="7">
    <location>
        <begin position="615"/>
        <end position="896"/>
    </location>
</feature>
<dbReference type="AlphaFoldDB" id="A0A261Y7E4"/>
<dbReference type="GO" id="GO:0009927">
    <property type="term" value="F:histidine phosphotransfer kinase activity"/>
    <property type="evidence" value="ECO:0007669"/>
    <property type="project" value="TreeGrafter"/>
</dbReference>
<dbReference type="PANTHER" id="PTHR43047">
    <property type="entry name" value="TWO-COMPONENT HISTIDINE PROTEIN KINASE"/>
    <property type="match status" value="1"/>
</dbReference>
<accession>A0A261Y7E4</accession>
<gene>
    <name evidence="8" type="ORF">BZG36_00587</name>
</gene>
<name>A0A261Y7E4_9FUNG</name>
<dbReference type="InterPro" id="IPR005467">
    <property type="entry name" value="His_kinase_dom"/>
</dbReference>
<organism evidence="8 9">
    <name type="scientific">Bifiguratus adelaidae</name>
    <dbReference type="NCBI Taxonomy" id="1938954"/>
    <lineage>
        <taxon>Eukaryota</taxon>
        <taxon>Fungi</taxon>
        <taxon>Fungi incertae sedis</taxon>
        <taxon>Mucoromycota</taxon>
        <taxon>Mucoromycotina</taxon>
        <taxon>Endogonomycetes</taxon>
        <taxon>Endogonales</taxon>
        <taxon>Endogonales incertae sedis</taxon>
        <taxon>Bifiguratus</taxon>
    </lineage>
</organism>
<evidence type="ECO:0000256" key="6">
    <source>
        <dbReference type="SAM" id="MobiDB-lite"/>
    </source>
</evidence>
<dbReference type="Pfam" id="PF02518">
    <property type="entry name" value="HATPase_c"/>
    <property type="match status" value="1"/>
</dbReference>
<dbReference type="GO" id="GO:0005886">
    <property type="term" value="C:plasma membrane"/>
    <property type="evidence" value="ECO:0007669"/>
    <property type="project" value="TreeGrafter"/>
</dbReference>
<keyword evidence="4" id="KW-0808">Transferase</keyword>
<feature type="region of interest" description="Disordered" evidence="6">
    <location>
        <begin position="336"/>
        <end position="362"/>
    </location>
</feature>
<comment type="caution">
    <text evidence="8">The sequence shown here is derived from an EMBL/GenBank/DDBJ whole genome shotgun (WGS) entry which is preliminary data.</text>
</comment>
<evidence type="ECO:0000256" key="1">
    <source>
        <dbReference type="ARBA" id="ARBA00000085"/>
    </source>
</evidence>